<accession>A0AA88RKX6</accession>
<reference evidence="3" key="1">
    <citation type="submission" date="2022-12" db="EMBL/GenBank/DDBJ databases">
        <title>Draft genome assemblies for two species of Escallonia (Escalloniales).</title>
        <authorList>
            <person name="Chanderbali A."/>
            <person name="Dervinis C."/>
            <person name="Anghel I."/>
            <person name="Soltis D."/>
            <person name="Soltis P."/>
            <person name="Zapata F."/>
        </authorList>
    </citation>
    <scope>NUCLEOTIDE SEQUENCE</scope>
    <source>
        <strain evidence="3">UCBG92.1500</strain>
        <tissue evidence="3">Leaf</tissue>
    </source>
</reference>
<name>A0AA88RKX6_9ASTE</name>
<evidence type="ECO:0000259" key="2">
    <source>
        <dbReference type="Pfam" id="PF03107"/>
    </source>
</evidence>
<protein>
    <recommendedName>
        <fullName evidence="2">DC1 domain-containing protein</fullName>
    </recommendedName>
</protein>
<dbReference type="PANTHER" id="PTHR46288">
    <property type="entry name" value="PHORBOL-ESTER/DAG-TYPE DOMAIN-CONTAINING PROTEIN"/>
    <property type="match status" value="1"/>
</dbReference>
<dbReference type="Proteomes" id="UP001187471">
    <property type="component" value="Unassembled WGS sequence"/>
</dbReference>
<dbReference type="PANTHER" id="PTHR46288:SF27">
    <property type="entry name" value="CYSTEINE_HISTIDINE-RICH C1 DOMAIN FAMILY PROTEIN"/>
    <property type="match status" value="1"/>
</dbReference>
<evidence type="ECO:0000313" key="4">
    <source>
        <dbReference type="Proteomes" id="UP001187471"/>
    </source>
</evidence>
<dbReference type="SUPFAM" id="SSF57889">
    <property type="entry name" value="Cysteine-rich domain"/>
    <property type="match status" value="1"/>
</dbReference>
<dbReference type="InterPro" id="IPR046349">
    <property type="entry name" value="C1-like_sf"/>
</dbReference>
<evidence type="ECO:0000313" key="3">
    <source>
        <dbReference type="EMBL" id="KAK2976135.1"/>
    </source>
</evidence>
<dbReference type="AlphaFoldDB" id="A0AA88RKX6"/>
<evidence type="ECO:0000256" key="1">
    <source>
        <dbReference type="ARBA" id="ARBA00022737"/>
    </source>
</evidence>
<organism evidence="3 4">
    <name type="scientific">Escallonia rubra</name>
    <dbReference type="NCBI Taxonomy" id="112253"/>
    <lineage>
        <taxon>Eukaryota</taxon>
        <taxon>Viridiplantae</taxon>
        <taxon>Streptophyta</taxon>
        <taxon>Embryophyta</taxon>
        <taxon>Tracheophyta</taxon>
        <taxon>Spermatophyta</taxon>
        <taxon>Magnoliopsida</taxon>
        <taxon>eudicotyledons</taxon>
        <taxon>Gunneridae</taxon>
        <taxon>Pentapetalae</taxon>
        <taxon>asterids</taxon>
        <taxon>campanulids</taxon>
        <taxon>Escalloniales</taxon>
        <taxon>Escalloniaceae</taxon>
        <taxon>Escallonia</taxon>
    </lineage>
</organism>
<gene>
    <name evidence="3" type="ORF">RJ640_010670</name>
</gene>
<dbReference type="Pfam" id="PF03107">
    <property type="entry name" value="C1_2"/>
    <property type="match status" value="1"/>
</dbReference>
<proteinExistence type="predicted"/>
<dbReference type="InterPro" id="IPR004146">
    <property type="entry name" value="DC1"/>
</dbReference>
<keyword evidence="4" id="KW-1185">Reference proteome</keyword>
<feature type="domain" description="DC1" evidence="2">
    <location>
        <begin position="49"/>
        <end position="96"/>
    </location>
</feature>
<sequence length="227" mass="26022">MLTLLPRSRYVSSRCGVCNELWDAFTYGCEPRMFYICMPCFLLGKIRHPSHNHPIIPMEAHSENGKAAICYGCRKPAVDHTYSCKECNFLLHKTCVDLSDEIQNNSHPQHSLILVLLQRWDFRFFAHVKCATSEVKSTRKLRSESSQRSEFEEEEALDYKVIRLPMPGECMDQVSYLLGTANCGEIQRAEEVDSLIKIQVRNKASFKCDACGTDDRDLSCVCTTFKF</sequence>
<comment type="caution">
    <text evidence="3">The sequence shown here is derived from an EMBL/GenBank/DDBJ whole genome shotgun (WGS) entry which is preliminary data.</text>
</comment>
<keyword evidence="1" id="KW-0677">Repeat</keyword>
<dbReference type="EMBL" id="JAVXUO010002115">
    <property type="protein sequence ID" value="KAK2976135.1"/>
    <property type="molecule type" value="Genomic_DNA"/>
</dbReference>